<gene>
    <name evidence="2" type="ORF">GS399_09270</name>
</gene>
<dbReference type="Proteomes" id="UP000466586">
    <property type="component" value="Unassembled WGS sequence"/>
</dbReference>
<evidence type="ECO:0000256" key="1">
    <source>
        <dbReference type="SAM" id="SignalP"/>
    </source>
</evidence>
<reference evidence="2 3" key="1">
    <citation type="submission" date="2019-11" db="EMBL/GenBank/DDBJ databases">
        <title>Pedobacter sp. HMF7647 Genome sequencing and assembly.</title>
        <authorList>
            <person name="Kang H."/>
            <person name="Kim H."/>
            <person name="Joh K."/>
        </authorList>
    </citation>
    <scope>NUCLEOTIDE SEQUENCE [LARGE SCALE GENOMIC DNA]</scope>
    <source>
        <strain evidence="2 3">HMF7647</strain>
    </source>
</reference>
<feature type="signal peptide" evidence="1">
    <location>
        <begin position="1"/>
        <end position="19"/>
    </location>
</feature>
<protein>
    <recommendedName>
        <fullName evidence="4">Autotransporter outer membrane beta-barrel domain-containing protein</fullName>
    </recommendedName>
</protein>
<dbReference type="RefSeq" id="WP_160844323.1">
    <property type="nucleotide sequence ID" value="NZ_WVHT01000003.1"/>
</dbReference>
<proteinExistence type="predicted"/>
<dbReference type="AlphaFoldDB" id="A0A7K1YAR8"/>
<comment type="caution">
    <text evidence="2">The sequence shown here is derived from an EMBL/GenBank/DDBJ whole genome shotgun (WGS) entry which is preliminary data.</text>
</comment>
<dbReference type="EMBL" id="WVHT01000003">
    <property type="protein sequence ID" value="MXV51158.1"/>
    <property type="molecule type" value="Genomic_DNA"/>
</dbReference>
<evidence type="ECO:0000313" key="3">
    <source>
        <dbReference type="Proteomes" id="UP000466586"/>
    </source>
</evidence>
<organism evidence="2 3">
    <name type="scientific">Hufsiella arboris</name>
    <dbReference type="NCBI Taxonomy" id="2695275"/>
    <lineage>
        <taxon>Bacteria</taxon>
        <taxon>Pseudomonadati</taxon>
        <taxon>Bacteroidota</taxon>
        <taxon>Sphingobacteriia</taxon>
        <taxon>Sphingobacteriales</taxon>
        <taxon>Sphingobacteriaceae</taxon>
        <taxon>Hufsiella</taxon>
    </lineage>
</organism>
<accession>A0A7K1YAR8</accession>
<evidence type="ECO:0008006" key="4">
    <source>
        <dbReference type="Google" id="ProtNLM"/>
    </source>
</evidence>
<keyword evidence="3" id="KW-1185">Reference proteome</keyword>
<evidence type="ECO:0000313" key="2">
    <source>
        <dbReference type="EMBL" id="MXV51158.1"/>
    </source>
</evidence>
<sequence>MKAAIVILVLSIVSVSTMAQKENSVGEINRRYIDSVKNSTWPYMFPAWGKKITKKGIDLQYPVGAMVNFLFGSQKVEISDLKVGINGGEMVPLDFVKFGEVKADVQTLNTRIDLWALPFVDIYGIFGKTWAQTNVNLVSPVNFSTTAKFDGGLFGFGTTLAGGFNGIFTAIDYNNTWSHLDGIDGSIHTQLVSGRLGYVFRFAGHPQMNLTPWLGAQGIFINRVTVGSINLGELGVTADGSVFQPVIDGTAPFLQNLSPAQQIVAKKVAKEMQSKVQNIDFDNITIDYSLKKQATSDWSMTAGGQFQLDKRWQFRAEAGFLGGRKTLLTSVNYRFGF</sequence>
<keyword evidence="1" id="KW-0732">Signal</keyword>
<name>A0A7K1YAR8_9SPHI</name>
<feature type="chain" id="PRO_5029703382" description="Autotransporter outer membrane beta-barrel domain-containing protein" evidence="1">
    <location>
        <begin position="20"/>
        <end position="337"/>
    </location>
</feature>